<name>A0ABQ5B7V7_9ASTR</name>
<comment type="caution">
    <text evidence="2">The sequence shown here is derived from an EMBL/GenBank/DDBJ whole genome shotgun (WGS) entry which is preliminary data.</text>
</comment>
<evidence type="ECO:0000313" key="2">
    <source>
        <dbReference type="EMBL" id="GJT09494.1"/>
    </source>
</evidence>
<evidence type="ECO:0000256" key="1">
    <source>
        <dbReference type="SAM" id="MobiDB-lite"/>
    </source>
</evidence>
<protein>
    <submittedName>
        <fullName evidence="2">Uncharacterized protein</fullName>
    </submittedName>
</protein>
<organism evidence="2 3">
    <name type="scientific">Tanacetum coccineum</name>
    <dbReference type="NCBI Taxonomy" id="301880"/>
    <lineage>
        <taxon>Eukaryota</taxon>
        <taxon>Viridiplantae</taxon>
        <taxon>Streptophyta</taxon>
        <taxon>Embryophyta</taxon>
        <taxon>Tracheophyta</taxon>
        <taxon>Spermatophyta</taxon>
        <taxon>Magnoliopsida</taxon>
        <taxon>eudicotyledons</taxon>
        <taxon>Gunneridae</taxon>
        <taxon>Pentapetalae</taxon>
        <taxon>asterids</taxon>
        <taxon>campanulids</taxon>
        <taxon>Asterales</taxon>
        <taxon>Asteraceae</taxon>
        <taxon>Asteroideae</taxon>
        <taxon>Anthemideae</taxon>
        <taxon>Anthemidinae</taxon>
        <taxon>Tanacetum</taxon>
    </lineage>
</organism>
<feature type="region of interest" description="Disordered" evidence="1">
    <location>
        <begin position="116"/>
        <end position="167"/>
    </location>
</feature>
<gene>
    <name evidence="2" type="ORF">Tco_0856536</name>
</gene>
<dbReference type="EMBL" id="BQNB010012911">
    <property type="protein sequence ID" value="GJT09494.1"/>
    <property type="molecule type" value="Genomic_DNA"/>
</dbReference>
<reference evidence="2" key="1">
    <citation type="journal article" date="2022" name="Int. J. Mol. Sci.">
        <title>Draft Genome of Tanacetum Coccineum: Genomic Comparison of Closely Related Tanacetum-Family Plants.</title>
        <authorList>
            <person name="Yamashiro T."/>
            <person name="Shiraishi A."/>
            <person name="Nakayama K."/>
            <person name="Satake H."/>
        </authorList>
    </citation>
    <scope>NUCLEOTIDE SEQUENCE</scope>
</reference>
<keyword evidence="3" id="KW-1185">Reference proteome</keyword>
<evidence type="ECO:0000313" key="3">
    <source>
        <dbReference type="Proteomes" id="UP001151760"/>
    </source>
</evidence>
<reference evidence="2" key="2">
    <citation type="submission" date="2022-01" db="EMBL/GenBank/DDBJ databases">
        <authorList>
            <person name="Yamashiro T."/>
            <person name="Shiraishi A."/>
            <person name="Satake H."/>
            <person name="Nakayama K."/>
        </authorList>
    </citation>
    <scope>NUCLEOTIDE SEQUENCE</scope>
</reference>
<accession>A0ABQ5B7V7</accession>
<sequence length="167" mass="18272">MEDASDKPLIIEAVMEGYLVRKVYVDQGESVEVMFEHCFENLSPTIRSRLRGTQMDLVGFAGGVVKPLGKIELEVDGLKIPLSGFLDNTLHGKVPYPKRDRDLGHSVNHHFRVLEVRKEANGQTGGQSEYQPREGSPGKSGFNRTDIGQPIIPGSAGNNKGKPVGTM</sequence>
<proteinExistence type="predicted"/>
<dbReference type="Proteomes" id="UP001151760">
    <property type="component" value="Unassembled WGS sequence"/>
</dbReference>